<dbReference type="GO" id="GO:0005840">
    <property type="term" value="C:ribosome"/>
    <property type="evidence" value="ECO:0007669"/>
    <property type="project" value="UniProtKB-KW"/>
</dbReference>
<dbReference type="EC" id="2.1.1.-" evidence="6"/>
<feature type="compositionally biased region" description="Low complexity" evidence="7">
    <location>
        <begin position="1"/>
        <end position="10"/>
    </location>
</feature>
<feature type="binding site" evidence="6">
    <location>
        <position position="207"/>
    </location>
    <ligand>
        <name>S-adenosyl-L-methionine</name>
        <dbReference type="ChEBI" id="CHEBI:59789"/>
    </ligand>
</feature>
<evidence type="ECO:0000256" key="2">
    <source>
        <dbReference type="ARBA" id="ARBA00022490"/>
    </source>
</evidence>
<dbReference type="EMBL" id="RBWX01000010">
    <property type="protein sequence ID" value="RKS86581.1"/>
    <property type="molecule type" value="Genomic_DNA"/>
</dbReference>
<feature type="binding site" evidence="6">
    <location>
        <position position="184"/>
    </location>
    <ligand>
        <name>S-adenosyl-L-methionine</name>
        <dbReference type="ChEBI" id="CHEBI:59789"/>
    </ligand>
</feature>
<comment type="similarity">
    <text evidence="1 6">Belongs to the methyltransferase superfamily. PrmA family.</text>
</comment>
<evidence type="ECO:0000256" key="6">
    <source>
        <dbReference type="HAMAP-Rule" id="MF_00735"/>
    </source>
</evidence>
<dbReference type="PANTHER" id="PTHR43648">
    <property type="entry name" value="ELECTRON TRANSFER FLAVOPROTEIN BETA SUBUNIT LYSINE METHYLTRANSFERASE"/>
    <property type="match status" value="1"/>
</dbReference>
<dbReference type="InterPro" id="IPR050078">
    <property type="entry name" value="Ribosomal_L11_MeTrfase_PrmA"/>
</dbReference>
<keyword evidence="5 6" id="KW-0949">S-adenosyl-L-methionine</keyword>
<dbReference type="RefSeq" id="WP_243445429.1">
    <property type="nucleotide sequence ID" value="NZ_AP018711.1"/>
</dbReference>
<sequence>MTAASAAAKSRSSKHCNPTRRGLFPAGMTTWKLTFACKRAEADIFTGDVPELADFDPPPVVMTSEPDESKPDDWQLDVYTEEHPPQALIEAVSALLPSAKGAHTLVELADEDWVTLSQAGLDPVEAGRFFVHTAADAELLPPGRIGLQIEAGLAFGTGQHATTTGCLLTLDALDFVPENVLDLGTGTAILALAAAKTWPGAKGTASDIDPVAIKVSRENVEINGVKIGEAAGEIALYVADGLEEAALAARGPFDLVVANILAGPLIEMAPSIAAALAPGGTLVLAGLLAGQAEAVEAAYRNCGVAPVSRTVIGEWPTLRLLKA</sequence>
<feature type="region of interest" description="Disordered" evidence="7">
    <location>
        <begin position="1"/>
        <end position="20"/>
    </location>
</feature>
<keyword evidence="3 6" id="KW-0489">Methyltransferase</keyword>
<dbReference type="InterPro" id="IPR004498">
    <property type="entry name" value="Ribosomal_PrmA_MeTrfase"/>
</dbReference>
<evidence type="ECO:0000256" key="1">
    <source>
        <dbReference type="ARBA" id="ARBA00009741"/>
    </source>
</evidence>
<evidence type="ECO:0000256" key="3">
    <source>
        <dbReference type="ARBA" id="ARBA00022603"/>
    </source>
</evidence>
<keyword evidence="8" id="KW-0689">Ribosomal protein</keyword>
<evidence type="ECO:0000313" key="9">
    <source>
        <dbReference type="Proteomes" id="UP000276029"/>
    </source>
</evidence>
<protein>
    <recommendedName>
        <fullName evidence="6">Ribosomal protein L11 methyltransferase</fullName>
        <shortName evidence="6">L11 Mtase</shortName>
        <ecNumber evidence="6">2.1.1.-</ecNumber>
    </recommendedName>
</protein>
<evidence type="ECO:0000256" key="5">
    <source>
        <dbReference type="ARBA" id="ARBA00022691"/>
    </source>
</evidence>
<proteinExistence type="inferred from homology"/>
<reference evidence="8 9" key="1">
    <citation type="submission" date="2018-10" db="EMBL/GenBank/DDBJ databases">
        <title>Genomic Encyclopedia of Type Strains, Phase IV (KMG-IV): sequencing the most valuable type-strain genomes for metagenomic binning, comparative biology and taxonomic classification.</title>
        <authorList>
            <person name="Goeker M."/>
        </authorList>
    </citation>
    <scope>NUCLEOTIDE SEQUENCE [LARGE SCALE GENOMIC DNA]</scope>
    <source>
        <strain evidence="8 9">DSM 19791</strain>
    </source>
</reference>
<feature type="binding site" evidence="6">
    <location>
        <position position="259"/>
    </location>
    <ligand>
        <name>S-adenosyl-L-methionine</name>
        <dbReference type="ChEBI" id="CHEBI:59789"/>
    </ligand>
</feature>
<feature type="binding site" evidence="6">
    <location>
        <position position="163"/>
    </location>
    <ligand>
        <name>S-adenosyl-L-methionine</name>
        <dbReference type="ChEBI" id="CHEBI:59789"/>
    </ligand>
</feature>
<keyword evidence="8" id="KW-0687">Ribonucleoprotein</keyword>
<comment type="subcellular location">
    <subcellularLocation>
        <location evidence="6">Cytoplasm</location>
    </subcellularLocation>
</comment>
<dbReference type="InterPro" id="IPR029063">
    <property type="entry name" value="SAM-dependent_MTases_sf"/>
</dbReference>
<dbReference type="Gene3D" id="3.40.50.150">
    <property type="entry name" value="Vaccinia Virus protein VP39"/>
    <property type="match status" value="1"/>
</dbReference>
<comment type="function">
    <text evidence="6">Methylates ribosomal protein L11.</text>
</comment>
<dbReference type="HAMAP" id="MF_00735">
    <property type="entry name" value="Methyltr_PrmA"/>
    <property type="match status" value="1"/>
</dbReference>
<evidence type="ECO:0000256" key="4">
    <source>
        <dbReference type="ARBA" id="ARBA00022679"/>
    </source>
</evidence>
<dbReference type="Proteomes" id="UP000276029">
    <property type="component" value="Unassembled WGS sequence"/>
</dbReference>
<dbReference type="CDD" id="cd02440">
    <property type="entry name" value="AdoMet_MTases"/>
    <property type="match status" value="1"/>
</dbReference>
<dbReference type="SUPFAM" id="SSF53335">
    <property type="entry name" value="S-adenosyl-L-methionine-dependent methyltransferases"/>
    <property type="match status" value="1"/>
</dbReference>
<gene>
    <name evidence="6" type="primary">prmA</name>
    <name evidence="8" type="ORF">DFR51_3294</name>
</gene>
<comment type="catalytic activity">
    <reaction evidence="6">
        <text>L-lysyl-[protein] + 3 S-adenosyl-L-methionine = N(6),N(6),N(6)-trimethyl-L-lysyl-[protein] + 3 S-adenosyl-L-homocysteine + 3 H(+)</text>
        <dbReference type="Rhea" id="RHEA:54192"/>
        <dbReference type="Rhea" id="RHEA-COMP:9752"/>
        <dbReference type="Rhea" id="RHEA-COMP:13826"/>
        <dbReference type="ChEBI" id="CHEBI:15378"/>
        <dbReference type="ChEBI" id="CHEBI:29969"/>
        <dbReference type="ChEBI" id="CHEBI:57856"/>
        <dbReference type="ChEBI" id="CHEBI:59789"/>
        <dbReference type="ChEBI" id="CHEBI:61961"/>
    </reaction>
</comment>
<evidence type="ECO:0000313" key="8">
    <source>
        <dbReference type="EMBL" id="RKS86581.1"/>
    </source>
</evidence>
<keyword evidence="9" id="KW-1185">Reference proteome</keyword>
<dbReference type="Pfam" id="PF06325">
    <property type="entry name" value="PrmA"/>
    <property type="match status" value="1"/>
</dbReference>
<name>A0ABX9SW46_SPHMI</name>
<keyword evidence="2 6" id="KW-0963">Cytoplasm</keyword>
<organism evidence="8 9">
    <name type="scientific">Sphingosinicella microcystinivorans</name>
    <dbReference type="NCBI Taxonomy" id="335406"/>
    <lineage>
        <taxon>Bacteria</taxon>
        <taxon>Pseudomonadati</taxon>
        <taxon>Pseudomonadota</taxon>
        <taxon>Alphaproteobacteria</taxon>
        <taxon>Sphingomonadales</taxon>
        <taxon>Sphingosinicellaceae</taxon>
        <taxon>Sphingosinicella</taxon>
    </lineage>
</organism>
<evidence type="ECO:0000256" key="7">
    <source>
        <dbReference type="SAM" id="MobiDB-lite"/>
    </source>
</evidence>
<accession>A0ABX9SW46</accession>
<comment type="caution">
    <text evidence="8">The sequence shown here is derived from an EMBL/GenBank/DDBJ whole genome shotgun (WGS) entry which is preliminary data.</text>
</comment>
<keyword evidence="4 6" id="KW-0808">Transferase</keyword>
<dbReference type="PANTHER" id="PTHR43648:SF1">
    <property type="entry name" value="ELECTRON TRANSFER FLAVOPROTEIN BETA SUBUNIT LYSINE METHYLTRANSFERASE"/>
    <property type="match status" value="1"/>
</dbReference>